<dbReference type="Pfam" id="PF17757">
    <property type="entry name" value="UvrB_inter"/>
    <property type="match status" value="1"/>
</dbReference>
<dbReference type="HAMAP" id="MF_00969">
    <property type="entry name" value="TRCF"/>
    <property type="match status" value="1"/>
</dbReference>
<dbReference type="KEGG" id="xcl:G4Z02_03940"/>
<dbReference type="InterPro" id="IPR036101">
    <property type="entry name" value="CarD-like/TRCF_RID_sf"/>
</dbReference>
<dbReference type="SUPFAM" id="SSF52540">
    <property type="entry name" value="P-loop containing nucleoside triphosphate hydrolases"/>
    <property type="match status" value="3"/>
</dbReference>
<dbReference type="InterPro" id="IPR047112">
    <property type="entry name" value="RecG/Mfd"/>
</dbReference>
<dbReference type="GO" id="GO:0006355">
    <property type="term" value="P:regulation of DNA-templated transcription"/>
    <property type="evidence" value="ECO:0007669"/>
    <property type="project" value="UniProtKB-UniRule"/>
</dbReference>
<dbReference type="SMART" id="SM00487">
    <property type="entry name" value="DEXDc"/>
    <property type="match status" value="1"/>
</dbReference>
<dbReference type="PROSITE" id="PS51192">
    <property type="entry name" value="HELICASE_ATP_BIND_1"/>
    <property type="match status" value="1"/>
</dbReference>
<evidence type="ECO:0000256" key="9">
    <source>
        <dbReference type="HAMAP-Rule" id="MF_00969"/>
    </source>
</evidence>
<comment type="subcellular location">
    <subcellularLocation>
        <location evidence="9">Cytoplasm</location>
    </subcellularLocation>
</comment>
<dbReference type="SUPFAM" id="SSF143517">
    <property type="entry name" value="TRCF domain-like"/>
    <property type="match status" value="1"/>
</dbReference>
<dbReference type="GO" id="GO:0016787">
    <property type="term" value="F:hydrolase activity"/>
    <property type="evidence" value="ECO:0007669"/>
    <property type="project" value="UniProtKB-KW"/>
</dbReference>
<dbReference type="EC" id="3.6.4.-" evidence="9"/>
<evidence type="ECO:0000256" key="4">
    <source>
        <dbReference type="ARBA" id="ARBA00022801"/>
    </source>
</evidence>
<dbReference type="GO" id="GO:0003678">
    <property type="term" value="F:DNA helicase activity"/>
    <property type="evidence" value="ECO:0007669"/>
    <property type="project" value="TreeGrafter"/>
</dbReference>
<dbReference type="EMBL" id="CP048914">
    <property type="protein sequence ID" value="QMS84939.1"/>
    <property type="molecule type" value="Genomic_DNA"/>
</dbReference>
<dbReference type="RefSeq" id="WP_258878562.1">
    <property type="nucleotide sequence ID" value="NZ_CP048914.1"/>
</dbReference>
<dbReference type="InterPro" id="IPR011545">
    <property type="entry name" value="DEAD/DEAH_box_helicase_dom"/>
</dbReference>
<name>A0A7L7KRA0_9MOLU</name>
<dbReference type="SMART" id="SM00982">
    <property type="entry name" value="TRCF"/>
    <property type="match status" value="1"/>
</dbReference>
<dbReference type="InterPro" id="IPR037235">
    <property type="entry name" value="TRCF-like_C_D7"/>
</dbReference>
<dbReference type="Pfam" id="PF00271">
    <property type="entry name" value="Helicase_C"/>
    <property type="match status" value="1"/>
</dbReference>
<dbReference type="PANTHER" id="PTHR47964">
    <property type="entry name" value="ATP-DEPENDENT DNA HELICASE HOMOLOG RECG, CHLOROPLASTIC"/>
    <property type="match status" value="1"/>
</dbReference>
<dbReference type="PROSITE" id="PS51194">
    <property type="entry name" value="HELICASE_CTER"/>
    <property type="match status" value="1"/>
</dbReference>
<evidence type="ECO:0000256" key="5">
    <source>
        <dbReference type="ARBA" id="ARBA00022806"/>
    </source>
</evidence>
<dbReference type="InterPro" id="IPR027417">
    <property type="entry name" value="P-loop_NTPase"/>
</dbReference>
<evidence type="ECO:0000259" key="11">
    <source>
        <dbReference type="PROSITE" id="PS51194"/>
    </source>
</evidence>
<accession>A0A7L7KRA0</accession>
<dbReference type="GO" id="GO:0005737">
    <property type="term" value="C:cytoplasm"/>
    <property type="evidence" value="ECO:0007669"/>
    <property type="project" value="UniProtKB-SubCell"/>
</dbReference>
<dbReference type="PANTHER" id="PTHR47964:SF1">
    <property type="entry name" value="ATP-DEPENDENT DNA HELICASE HOMOLOG RECG, CHLOROPLASTIC"/>
    <property type="match status" value="1"/>
</dbReference>
<dbReference type="AlphaFoldDB" id="A0A7L7KRA0"/>
<comment type="similarity">
    <text evidence="9">In the N-terminal section; belongs to the UvrB family.</text>
</comment>
<keyword evidence="7 9" id="KW-0238">DNA-binding</keyword>
<keyword evidence="6 9" id="KW-0067">ATP-binding</keyword>
<evidence type="ECO:0000256" key="1">
    <source>
        <dbReference type="ARBA" id="ARBA00022490"/>
    </source>
</evidence>
<keyword evidence="5" id="KW-0347">Helicase</keyword>
<comment type="similarity">
    <text evidence="9">In the C-terminal section; belongs to the helicase family. RecG subfamily.</text>
</comment>
<reference evidence="12 13" key="1">
    <citation type="submission" date="2020-02" db="EMBL/GenBank/DDBJ databases">
        <authorList>
            <person name="Zheng R.K."/>
            <person name="Sun C.M."/>
        </authorList>
    </citation>
    <scope>NUCLEOTIDE SEQUENCE [LARGE SCALE GENOMIC DNA]</scope>
    <source>
        <strain evidence="13">zrk13</strain>
    </source>
</reference>
<dbReference type="Gene3D" id="2.40.10.170">
    <property type="match status" value="1"/>
</dbReference>
<gene>
    <name evidence="9 12" type="primary">mfd</name>
    <name evidence="12" type="ORF">G4Z02_03940</name>
</gene>
<sequence>MKKILEYIHNKPFYTDITNTFSNNKDVHIVNTNDSMSILSVLHIFAKQEGSIVLVTPNIYNAQKVYDLLANHMDENNLAFFPQDEFMTTEMLAMSSEFKVERIHTVVRILQNQKLIIVTNTTGLIKKLMPLKRWEKALIRLKKNSIVNVQATLQKLIFMGYQREETVEQQGEFSYRGGILDVYPLNEENPVRVEFFDDEVDSIRFFDINTQRSTIKATTVDIFPMYEFYYDQEDYLQIKQQVEEKLQQSTFKEKSLNRILDDLQALEHHNDIDKLARYQTFLPYKEETILDYIDNNIVVYWEHKRVLDNYDDVVHDITDWYEATEDYPKLGFELIQDIHHIFAGKSLYLDVFGDVKQSDKTINVRAKEAILYNNNIHMLLSDLGKYKGFTTIIITFKTEKGMRHFINLVDDKIPYNIIGRNDHIINKQLNIMVSDNQLSFEHHDINTIVLTEDNLFKQKEHKHGKYRSSMKDAKKISTVEELKKGDLIVHHAHGIGRFLGVIQMTVGDYTNDYIHIAYKGDDTLYIPVENIHLIQKYIGSEGIKPKIHKLGSGEWARTKLRVRKKVKDIADKLIKLYAAREQAEGFAFSPDSEFQMEFESDFEYQETPDQITAIDDVKQDMESTMPMDRLLCGDVGYGKTEVAMRAAFKAVLDNKQVAYLAPTTVLSRQHYYTFKERFDKYGIKVGLLNRFVTKAVQRDILNKAMTGEMDVIIGTHRILSKDMKFHDLGLLIVDEEQRFGVEHKERIKELKINIDVLSLSATPIPRTLQMAIMGVKNMSLLETPPLNRYPIQTYVLERNNSIIRDAIQREMARNGQVFYLYNRVDDIGVVANQIERLVPEARVCYAHGKMSRLRMENVIQAFLDGEYDVLVSTTIIETGIDIPNANTLLIHDSDRLGLSQLYQIRGRVGRSNRIAYAYLMYTKNKELTEEAMKRLRVIKEFTELGSGFKIAVRDLSIRGAGDVLGTEQSGFMDSVGLDLFLEMLKEEVDAKQQGIETTIEEPVDEITTLKLRVDKYIDSNYIQNDYIKMEMHRKIARIESKEDIKQLQEEFQDRFGMPPKEIDLYMYEKLFEHLAKIKGLEKIRELKNNITFRLTKEASRNINGEYVFEKAYTISKFIRFQYKNEQLNIILDTIKLNRHYVYVIVDLLEIL</sequence>
<proteinExistence type="inferred from homology"/>
<keyword evidence="2 9" id="KW-0547">Nucleotide-binding</keyword>
<keyword evidence="8 9" id="KW-0234">DNA repair</keyword>
<dbReference type="GO" id="GO:0005524">
    <property type="term" value="F:ATP binding"/>
    <property type="evidence" value="ECO:0007669"/>
    <property type="project" value="UniProtKB-UniRule"/>
</dbReference>
<evidence type="ECO:0000256" key="8">
    <source>
        <dbReference type="ARBA" id="ARBA00023204"/>
    </source>
</evidence>
<dbReference type="Proteomes" id="UP000514720">
    <property type="component" value="Chromosome"/>
</dbReference>
<dbReference type="GO" id="GO:0003684">
    <property type="term" value="F:damaged DNA binding"/>
    <property type="evidence" value="ECO:0007669"/>
    <property type="project" value="InterPro"/>
</dbReference>
<dbReference type="InterPro" id="IPR003711">
    <property type="entry name" value="CarD-like/TRCF_RID"/>
</dbReference>
<dbReference type="Gene3D" id="3.40.50.11180">
    <property type="match status" value="1"/>
</dbReference>
<dbReference type="Gene3D" id="3.30.2060.10">
    <property type="entry name" value="Penicillin-binding protein 1b domain"/>
    <property type="match status" value="1"/>
</dbReference>
<evidence type="ECO:0000256" key="2">
    <source>
        <dbReference type="ARBA" id="ARBA00022741"/>
    </source>
</evidence>
<evidence type="ECO:0000313" key="12">
    <source>
        <dbReference type="EMBL" id="QMS84939.1"/>
    </source>
</evidence>
<dbReference type="Pfam" id="PF02559">
    <property type="entry name" value="CarD_TRCF_RID"/>
    <property type="match status" value="1"/>
</dbReference>
<dbReference type="SUPFAM" id="SSF141259">
    <property type="entry name" value="CarD-like"/>
    <property type="match status" value="1"/>
</dbReference>
<keyword evidence="4 9" id="KW-0378">Hydrolase</keyword>
<dbReference type="InterPro" id="IPR005118">
    <property type="entry name" value="TRCF_C"/>
</dbReference>
<keyword evidence="3 9" id="KW-0227">DNA damage</keyword>
<dbReference type="Pfam" id="PF00270">
    <property type="entry name" value="DEAD"/>
    <property type="match status" value="1"/>
</dbReference>
<organism evidence="12 13">
    <name type="scientific">Candidatus Xianfuyuplasma coldseepsis</name>
    <dbReference type="NCBI Taxonomy" id="2782163"/>
    <lineage>
        <taxon>Bacteria</taxon>
        <taxon>Bacillati</taxon>
        <taxon>Mycoplasmatota</taxon>
        <taxon>Mollicutes</taxon>
        <taxon>Candidatus Izemoplasmatales</taxon>
        <taxon>Candidatus Izemoplasmataceae</taxon>
        <taxon>Candidatus Xianfuyuplasma</taxon>
    </lineage>
</organism>
<feature type="domain" description="Helicase ATP-binding" evidence="10">
    <location>
        <begin position="620"/>
        <end position="781"/>
    </location>
</feature>
<protein>
    <recommendedName>
        <fullName evidence="9">Transcription-repair-coupling factor</fullName>
        <shortName evidence="9">TRCF</shortName>
        <ecNumber evidence="9">3.6.4.-</ecNumber>
    </recommendedName>
</protein>
<keyword evidence="13" id="KW-1185">Reference proteome</keyword>
<dbReference type="GO" id="GO:0000716">
    <property type="term" value="P:transcription-coupled nucleotide-excision repair, DNA damage recognition"/>
    <property type="evidence" value="ECO:0007669"/>
    <property type="project" value="UniProtKB-UniRule"/>
</dbReference>
<evidence type="ECO:0000256" key="7">
    <source>
        <dbReference type="ARBA" id="ARBA00023125"/>
    </source>
</evidence>
<dbReference type="Pfam" id="PF03461">
    <property type="entry name" value="TRCF"/>
    <property type="match status" value="1"/>
</dbReference>
<dbReference type="InterPro" id="IPR004576">
    <property type="entry name" value="Mfd"/>
</dbReference>
<evidence type="ECO:0000256" key="6">
    <source>
        <dbReference type="ARBA" id="ARBA00022840"/>
    </source>
</evidence>
<dbReference type="SMART" id="SM01058">
    <property type="entry name" value="CarD_TRCF"/>
    <property type="match status" value="1"/>
</dbReference>
<dbReference type="InterPro" id="IPR001650">
    <property type="entry name" value="Helicase_C-like"/>
</dbReference>
<dbReference type="Gene3D" id="3.40.50.300">
    <property type="entry name" value="P-loop containing nucleotide triphosphate hydrolases"/>
    <property type="match status" value="2"/>
</dbReference>
<dbReference type="NCBIfam" id="TIGR00580">
    <property type="entry name" value="mfd"/>
    <property type="match status" value="1"/>
</dbReference>
<dbReference type="SMART" id="SM00490">
    <property type="entry name" value="HELICc"/>
    <property type="match status" value="1"/>
</dbReference>
<feature type="domain" description="Helicase C-terminal" evidence="11">
    <location>
        <begin position="790"/>
        <end position="956"/>
    </location>
</feature>
<comment type="function">
    <text evidence="9">Couples transcription and DNA repair by recognizing RNA polymerase (RNAP) stalled at DNA lesions. Mediates ATP-dependent release of RNAP and its truncated transcript from the DNA, and recruitment of nucleotide excision repair machinery to the damaged site.</text>
</comment>
<dbReference type="InterPro" id="IPR014001">
    <property type="entry name" value="Helicase_ATP-bd"/>
</dbReference>
<dbReference type="Gene3D" id="3.90.1150.50">
    <property type="entry name" value="Transcription-repair-coupling factor, D7 domain"/>
    <property type="match status" value="1"/>
</dbReference>
<dbReference type="CDD" id="cd17991">
    <property type="entry name" value="DEXHc_TRCF"/>
    <property type="match status" value="1"/>
</dbReference>
<evidence type="ECO:0000259" key="10">
    <source>
        <dbReference type="PROSITE" id="PS51192"/>
    </source>
</evidence>
<dbReference type="InterPro" id="IPR041471">
    <property type="entry name" value="UvrB_inter"/>
</dbReference>
<evidence type="ECO:0000256" key="3">
    <source>
        <dbReference type="ARBA" id="ARBA00022763"/>
    </source>
</evidence>
<keyword evidence="1 9" id="KW-0963">Cytoplasm</keyword>
<evidence type="ECO:0000313" key="13">
    <source>
        <dbReference type="Proteomes" id="UP000514720"/>
    </source>
</evidence>